<protein>
    <submittedName>
        <fullName evidence="7">CidA/LrgA family protein</fullName>
    </submittedName>
</protein>
<evidence type="ECO:0000256" key="6">
    <source>
        <dbReference type="SAM" id="Phobius"/>
    </source>
</evidence>
<dbReference type="RefSeq" id="WP_022463818.1">
    <property type="nucleotide sequence ID" value="NZ_JACRSX010000003.1"/>
</dbReference>
<keyword evidence="4 6" id="KW-1133">Transmembrane helix</keyword>
<comment type="caution">
    <text evidence="7">The sequence shown here is derived from an EMBL/GenBank/DDBJ whole genome shotgun (WGS) entry which is preliminary data.</text>
</comment>
<sequence length="118" mass="12962">MKYLRQFSIILLISLIGEVLHNLIPLPVPASIYGLAILFTALAGGILSLDKVKETGYFLIEVMPLMFIPAAVGLLGAYHVLMPILLPYAVITLLSTLLVMFVAGRVTQFMTEEDVQNE</sequence>
<evidence type="ECO:0000313" key="8">
    <source>
        <dbReference type="Proteomes" id="UP000606193"/>
    </source>
</evidence>
<evidence type="ECO:0000256" key="2">
    <source>
        <dbReference type="ARBA" id="ARBA00022475"/>
    </source>
</evidence>
<feature type="transmembrane region" description="Helical" evidence="6">
    <location>
        <begin position="7"/>
        <end position="24"/>
    </location>
</feature>
<keyword evidence="3 6" id="KW-0812">Transmembrane</keyword>
<evidence type="ECO:0000256" key="3">
    <source>
        <dbReference type="ARBA" id="ARBA00022692"/>
    </source>
</evidence>
<reference evidence="7 8" key="1">
    <citation type="submission" date="2020-08" db="EMBL/GenBank/DDBJ databases">
        <title>Genome public.</title>
        <authorList>
            <person name="Liu C."/>
            <person name="Sun Q."/>
        </authorList>
    </citation>
    <scope>NUCLEOTIDE SEQUENCE [LARGE SCALE GENOMIC DNA]</scope>
    <source>
        <strain evidence="7 8">NSJ-37</strain>
    </source>
</reference>
<dbReference type="PANTHER" id="PTHR33931">
    <property type="entry name" value="HOLIN-LIKE PROTEIN CIDA-RELATED"/>
    <property type="match status" value="1"/>
</dbReference>
<evidence type="ECO:0000313" key="7">
    <source>
        <dbReference type="EMBL" id="MBC8561697.1"/>
    </source>
</evidence>
<proteinExistence type="predicted"/>
<keyword evidence="2" id="KW-1003">Cell membrane</keyword>
<evidence type="ECO:0000256" key="5">
    <source>
        <dbReference type="ARBA" id="ARBA00023136"/>
    </source>
</evidence>
<dbReference type="Proteomes" id="UP000606193">
    <property type="component" value="Unassembled WGS sequence"/>
</dbReference>
<feature type="transmembrane region" description="Helical" evidence="6">
    <location>
        <begin position="56"/>
        <end position="78"/>
    </location>
</feature>
<organism evidence="7 8">
    <name type="scientific">Jutongia huaianensis</name>
    <dbReference type="NCBI Taxonomy" id="2763668"/>
    <lineage>
        <taxon>Bacteria</taxon>
        <taxon>Bacillati</taxon>
        <taxon>Bacillota</taxon>
        <taxon>Clostridia</taxon>
        <taxon>Lachnospirales</taxon>
        <taxon>Lachnospiraceae</taxon>
        <taxon>Jutongia</taxon>
    </lineage>
</organism>
<dbReference type="Pfam" id="PF03788">
    <property type="entry name" value="LrgA"/>
    <property type="match status" value="1"/>
</dbReference>
<gene>
    <name evidence="7" type="ORF">H8704_03465</name>
</gene>
<dbReference type="EMBL" id="JACRSX010000003">
    <property type="protein sequence ID" value="MBC8561697.1"/>
    <property type="molecule type" value="Genomic_DNA"/>
</dbReference>
<comment type="subcellular location">
    <subcellularLocation>
        <location evidence="1">Cell membrane</location>
        <topology evidence="1">Multi-pass membrane protein</topology>
    </subcellularLocation>
</comment>
<keyword evidence="5 6" id="KW-0472">Membrane</keyword>
<accession>A0ABR7N0V3</accession>
<feature type="transmembrane region" description="Helical" evidence="6">
    <location>
        <begin position="84"/>
        <end position="103"/>
    </location>
</feature>
<dbReference type="PANTHER" id="PTHR33931:SF2">
    <property type="entry name" value="HOLIN-LIKE PROTEIN CIDA"/>
    <property type="match status" value="1"/>
</dbReference>
<name>A0ABR7N0V3_9FIRM</name>
<keyword evidence="8" id="KW-1185">Reference proteome</keyword>
<evidence type="ECO:0000256" key="1">
    <source>
        <dbReference type="ARBA" id="ARBA00004651"/>
    </source>
</evidence>
<evidence type="ECO:0000256" key="4">
    <source>
        <dbReference type="ARBA" id="ARBA00022989"/>
    </source>
</evidence>
<dbReference type="InterPro" id="IPR005538">
    <property type="entry name" value="LrgA/CidA"/>
</dbReference>
<feature type="transmembrane region" description="Helical" evidence="6">
    <location>
        <begin position="30"/>
        <end position="49"/>
    </location>
</feature>